<keyword evidence="2" id="KW-0012">Acyltransferase</keyword>
<dbReference type="EMBL" id="AP022870">
    <property type="protein sequence ID" value="BCB74113.1"/>
    <property type="molecule type" value="Genomic_DNA"/>
</dbReference>
<dbReference type="InterPro" id="IPR050832">
    <property type="entry name" value="Bact_Acetyltransf"/>
</dbReference>
<sequence length="292" mass="30604">MRDGELTWGPLGGDGDREAVAGLAGRCHAVDGGMSEVTISRFAADGVVTTGGRTATGVLVAAAAVRPLSPGAAHIGLVDPAHRGHGIGGTLLDWGLDAAAAVDTGASGVTVETEALTEAAERLFASRGLRQVFAEDVMRFDLATAEPPAAPLPPELAPHEWTPDLAGRFFVTYDAAFRDRPGFPGWPAERWVAWTAGDEEFRPQWSLLATGPDGDAGFVTCAEGWIVQVGVVPSWRGRGVGGALVAEALRRMRAGGARQVLLDVNVDNPAGRLYTRLGFTTLGRRAKFQASR</sequence>
<proteinExistence type="predicted"/>
<dbReference type="Gene3D" id="3.40.630.30">
    <property type="match status" value="1"/>
</dbReference>
<feature type="domain" description="N-acetyltransferase" evidence="3">
    <location>
        <begin position="156"/>
        <end position="292"/>
    </location>
</feature>
<evidence type="ECO:0000313" key="4">
    <source>
        <dbReference type="EMBL" id="BCB74113.1"/>
    </source>
</evidence>
<evidence type="ECO:0000256" key="1">
    <source>
        <dbReference type="ARBA" id="ARBA00022679"/>
    </source>
</evidence>
<evidence type="ECO:0000313" key="5">
    <source>
        <dbReference type="Proteomes" id="UP000502508"/>
    </source>
</evidence>
<evidence type="ECO:0000256" key="2">
    <source>
        <dbReference type="ARBA" id="ARBA00023315"/>
    </source>
</evidence>
<dbReference type="RefSeq" id="WP_173033397.1">
    <property type="nucleotide sequence ID" value="NZ_AP022870.1"/>
</dbReference>
<evidence type="ECO:0000259" key="3">
    <source>
        <dbReference type="PROSITE" id="PS51186"/>
    </source>
</evidence>
<feature type="domain" description="N-acetyltransferase" evidence="3">
    <location>
        <begin position="1"/>
        <end position="153"/>
    </location>
</feature>
<dbReference type="AlphaFoldDB" id="A0A6F8XJY0"/>
<name>A0A6F8XJY0_9ACTN</name>
<dbReference type="InterPro" id="IPR000182">
    <property type="entry name" value="GNAT_dom"/>
</dbReference>
<reference evidence="4 5" key="2">
    <citation type="submission" date="2020-03" db="EMBL/GenBank/DDBJ databases">
        <authorList>
            <person name="Ichikawa N."/>
            <person name="Kimura A."/>
            <person name="Kitahashi Y."/>
            <person name="Uohara A."/>
        </authorList>
    </citation>
    <scope>NUCLEOTIDE SEQUENCE [LARGE SCALE GENOMIC DNA]</scope>
    <source>
        <strain evidence="4 5">NBRC 107702</strain>
    </source>
</reference>
<gene>
    <name evidence="4" type="ORF">Pflav_005230</name>
</gene>
<dbReference type="PANTHER" id="PTHR43877">
    <property type="entry name" value="AMINOALKYLPHOSPHONATE N-ACETYLTRANSFERASE-RELATED-RELATED"/>
    <property type="match status" value="1"/>
</dbReference>
<dbReference type="Pfam" id="PF00583">
    <property type="entry name" value="Acetyltransf_1"/>
    <property type="match status" value="2"/>
</dbReference>
<accession>A0A6F8XJY0</accession>
<dbReference type="Proteomes" id="UP000502508">
    <property type="component" value="Chromosome"/>
</dbReference>
<dbReference type="GO" id="GO:0016747">
    <property type="term" value="F:acyltransferase activity, transferring groups other than amino-acyl groups"/>
    <property type="evidence" value="ECO:0007669"/>
    <property type="project" value="InterPro"/>
</dbReference>
<reference evidence="4 5" key="1">
    <citation type="submission" date="2020-03" db="EMBL/GenBank/DDBJ databases">
        <title>Whole genome shotgun sequence of Phytohabitans flavus NBRC 107702.</title>
        <authorList>
            <person name="Komaki H."/>
            <person name="Tamura T."/>
        </authorList>
    </citation>
    <scope>NUCLEOTIDE SEQUENCE [LARGE SCALE GENOMIC DNA]</scope>
    <source>
        <strain evidence="4 5">NBRC 107702</strain>
    </source>
</reference>
<keyword evidence="5" id="KW-1185">Reference proteome</keyword>
<dbReference type="PROSITE" id="PS51186">
    <property type="entry name" value="GNAT"/>
    <property type="match status" value="2"/>
</dbReference>
<keyword evidence="1" id="KW-0808">Transferase</keyword>
<dbReference type="InterPro" id="IPR016181">
    <property type="entry name" value="Acyl_CoA_acyltransferase"/>
</dbReference>
<organism evidence="4 5">
    <name type="scientific">Phytohabitans flavus</name>
    <dbReference type="NCBI Taxonomy" id="1076124"/>
    <lineage>
        <taxon>Bacteria</taxon>
        <taxon>Bacillati</taxon>
        <taxon>Actinomycetota</taxon>
        <taxon>Actinomycetes</taxon>
        <taxon>Micromonosporales</taxon>
        <taxon>Micromonosporaceae</taxon>
    </lineage>
</organism>
<dbReference type="SUPFAM" id="SSF55729">
    <property type="entry name" value="Acyl-CoA N-acyltransferases (Nat)"/>
    <property type="match status" value="2"/>
</dbReference>
<dbReference type="KEGG" id="pfla:Pflav_005230"/>
<dbReference type="CDD" id="cd04301">
    <property type="entry name" value="NAT_SF"/>
    <property type="match status" value="2"/>
</dbReference>
<protein>
    <recommendedName>
        <fullName evidence="3">N-acetyltransferase domain-containing protein</fullName>
    </recommendedName>
</protein>